<dbReference type="Gene3D" id="3.10.450.40">
    <property type="match status" value="1"/>
</dbReference>
<feature type="domain" description="PepSY" evidence="1">
    <location>
        <begin position="63"/>
        <end position="116"/>
    </location>
</feature>
<proteinExistence type="predicted"/>
<comment type="caution">
    <text evidence="2">The sequence shown here is derived from an EMBL/GenBank/DDBJ whole genome shotgun (WGS) entry which is preliminary data.</text>
</comment>
<evidence type="ECO:0000313" key="3">
    <source>
        <dbReference type="Proteomes" id="UP000220246"/>
    </source>
</evidence>
<accession>A0A2A7UU27</accession>
<dbReference type="STRING" id="1219032.GCA_001515545_02785"/>
<dbReference type="Proteomes" id="UP000220246">
    <property type="component" value="Unassembled WGS sequence"/>
</dbReference>
<reference evidence="3" key="1">
    <citation type="submission" date="2017-09" db="EMBL/GenBank/DDBJ databases">
        <title>FDA dAtabase for Regulatory Grade micrObial Sequences (FDA-ARGOS): Supporting development and validation of Infectious Disease Dx tests.</title>
        <authorList>
            <person name="Minogue T."/>
            <person name="Wolcott M."/>
            <person name="Wasieloski L."/>
            <person name="Aguilar W."/>
            <person name="Moore D."/>
            <person name="Tallon L."/>
            <person name="Sadzewicz L."/>
            <person name="Ott S."/>
            <person name="Zhao X."/>
            <person name="Nagaraj S."/>
            <person name="Vavikolanu K."/>
            <person name="Aluvathingal J."/>
            <person name="Nadendla S."/>
            <person name="Sichtig H."/>
        </authorList>
    </citation>
    <scope>NUCLEOTIDE SEQUENCE [LARGE SCALE GENOMIC DNA]</scope>
    <source>
        <strain evidence="3">FDAARGOS_394</strain>
    </source>
</reference>
<dbReference type="RefSeq" id="WP_083520510.1">
    <property type="nucleotide sequence ID" value="NZ_PDEA01000001.1"/>
</dbReference>
<name>A0A2A7UU27_COMTR</name>
<gene>
    <name evidence="2" type="ORF">CRM82_09070</name>
</gene>
<keyword evidence="3" id="KW-1185">Reference proteome</keyword>
<protein>
    <submittedName>
        <fullName evidence="2">Peptidase</fullName>
    </submittedName>
</protein>
<dbReference type="EMBL" id="PDEA01000001">
    <property type="protein sequence ID" value="PEH88734.1"/>
    <property type="molecule type" value="Genomic_DNA"/>
</dbReference>
<evidence type="ECO:0000313" key="2">
    <source>
        <dbReference type="EMBL" id="PEH88734.1"/>
    </source>
</evidence>
<sequence>MPLPRPRFHLPRLRALPVLGAAACVAVLWGAIALQAPSAQSDESDHELARQALQQGKVLPLRTVLDQVEREYKGQVIKVEFEHDDGRFLYELRVLQADGRVLKVKINAVNGKVLSVRQKGRD</sequence>
<dbReference type="OrthoDB" id="8527445at2"/>
<dbReference type="Pfam" id="PF03413">
    <property type="entry name" value="PepSY"/>
    <property type="match status" value="1"/>
</dbReference>
<evidence type="ECO:0000259" key="1">
    <source>
        <dbReference type="Pfam" id="PF03413"/>
    </source>
</evidence>
<dbReference type="InterPro" id="IPR025711">
    <property type="entry name" value="PepSY"/>
</dbReference>
<dbReference type="AlphaFoldDB" id="A0A2A7UU27"/>
<organism evidence="2 3">
    <name type="scientific">Comamonas terrigena</name>
    <dbReference type="NCBI Taxonomy" id="32013"/>
    <lineage>
        <taxon>Bacteria</taxon>
        <taxon>Pseudomonadati</taxon>
        <taxon>Pseudomonadota</taxon>
        <taxon>Betaproteobacteria</taxon>
        <taxon>Burkholderiales</taxon>
        <taxon>Comamonadaceae</taxon>
        <taxon>Comamonas</taxon>
    </lineage>
</organism>
<dbReference type="GeneID" id="80800753"/>